<evidence type="ECO:0000313" key="1">
    <source>
        <dbReference type="EMBL" id="EWS73072.1"/>
    </source>
</evidence>
<dbReference type="AlphaFoldDB" id="W7X6R7"/>
<dbReference type="InParanoid" id="W7X6R7"/>
<dbReference type="KEGG" id="tet:TTHERM_000316518"/>
<dbReference type="RefSeq" id="XP_012654381.1">
    <property type="nucleotide sequence ID" value="XM_012798927.1"/>
</dbReference>
<protein>
    <submittedName>
        <fullName evidence="1">Uncharacterized protein</fullName>
    </submittedName>
</protein>
<keyword evidence="2" id="KW-1185">Reference proteome</keyword>
<proteinExistence type="predicted"/>
<reference evidence="2" key="1">
    <citation type="journal article" date="2006" name="PLoS Biol.">
        <title>Macronuclear genome sequence of the ciliate Tetrahymena thermophila, a model eukaryote.</title>
        <authorList>
            <person name="Eisen J.A."/>
            <person name="Coyne R.S."/>
            <person name="Wu M."/>
            <person name="Wu D."/>
            <person name="Thiagarajan M."/>
            <person name="Wortman J.R."/>
            <person name="Badger J.H."/>
            <person name="Ren Q."/>
            <person name="Amedeo P."/>
            <person name="Jones K.M."/>
            <person name="Tallon L.J."/>
            <person name="Delcher A.L."/>
            <person name="Salzberg S.L."/>
            <person name="Silva J.C."/>
            <person name="Haas B.J."/>
            <person name="Majoros W.H."/>
            <person name="Farzad M."/>
            <person name="Carlton J.M."/>
            <person name="Smith R.K. Jr."/>
            <person name="Garg J."/>
            <person name="Pearlman R.E."/>
            <person name="Karrer K.M."/>
            <person name="Sun L."/>
            <person name="Manning G."/>
            <person name="Elde N.C."/>
            <person name="Turkewitz A.P."/>
            <person name="Asai D.J."/>
            <person name="Wilkes D.E."/>
            <person name="Wang Y."/>
            <person name="Cai H."/>
            <person name="Collins K."/>
            <person name="Stewart B.A."/>
            <person name="Lee S.R."/>
            <person name="Wilamowska K."/>
            <person name="Weinberg Z."/>
            <person name="Ruzzo W.L."/>
            <person name="Wloga D."/>
            <person name="Gaertig J."/>
            <person name="Frankel J."/>
            <person name="Tsao C.-C."/>
            <person name="Gorovsky M.A."/>
            <person name="Keeling P.J."/>
            <person name="Waller R.F."/>
            <person name="Patron N.J."/>
            <person name="Cherry J.M."/>
            <person name="Stover N.A."/>
            <person name="Krieger C.J."/>
            <person name="del Toro C."/>
            <person name="Ryder H.F."/>
            <person name="Williamson S.C."/>
            <person name="Barbeau R.A."/>
            <person name="Hamilton E.P."/>
            <person name="Orias E."/>
        </authorList>
    </citation>
    <scope>NUCLEOTIDE SEQUENCE [LARGE SCALE GENOMIC DNA]</scope>
    <source>
        <strain evidence="2">SB210</strain>
    </source>
</reference>
<gene>
    <name evidence="1" type="ORF">TTHERM_000316518</name>
</gene>
<accession>W7X6R7</accession>
<evidence type="ECO:0000313" key="2">
    <source>
        <dbReference type="Proteomes" id="UP000009168"/>
    </source>
</evidence>
<dbReference type="EMBL" id="GG662605">
    <property type="protein sequence ID" value="EWS73072.1"/>
    <property type="molecule type" value="Genomic_DNA"/>
</dbReference>
<name>W7X6R7_TETTS</name>
<sequence>MQAKLLIFFISLKTTKIFIQYYYKIKSFSIYICNYQGSNFYCERENIRSNYLVIKKFNKFGQKKHNIEKLKYSKLQLKKKAKHKQISTLDEAVLMDFISNYIIIDRTGRAASNLEKKSDDQSNMSKEFMRQNLFQNNNSNNYRLGKSPRPVANTQFYSQKKQSNIVEDQLSKAWQLIDTVDRHLSNSNRDEKFFLEINQDRNEMISQLSLINRRRLQFKIQQQLYLQE</sequence>
<dbReference type="Proteomes" id="UP000009168">
    <property type="component" value="Unassembled WGS sequence"/>
</dbReference>
<organism evidence="1 2">
    <name type="scientific">Tetrahymena thermophila (strain SB210)</name>
    <dbReference type="NCBI Taxonomy" id="312017"/>
    <lineage>
        <taxon>Eukaryota</taxon>
        <taxon>Sar</taxon>
        <taxon>Alveolata</taxon>
        <taxon>Ciliophora</taxon>
        <taxon>Intramacronucleata</taxon>
        <taxon>Oligohymenophorea</taxon>
        <taxon>Hymenostomatida</taxon>
        <taxon>Tetrahymenina</taxon>
        <taxon>Tetrahymenidae</taxon>
        <taxon>Tetrahymena</taxon>
    </lineage>
</organism>
<dbReference type="GeneID" id="24438402"/>